<evidence type="ECO:0000313" key="1">
    <source>
        <dbReference type="EMBL" id="ODV82331.1"/>
    </source>
</evidence>
<dbReference type="OrthoDB" id="531564at2759"/>
<dbReference type="GO" id="GO:0045271">
    <property type="term" value="C:respiratory chain complex I"/>
    <property type="evidence" value="ECO:0007669"/>
    <property type="project" value="InterPro"/>
</dbReference>
<dbReference type="STRING" id="984487.A0A1E4SS54"/>
<organism evidence="1 2">
    <name type="scientific">Suhomyces tanzawaensis NRRL Y-17324</name>
    <dbReference type="NCBI Taxonomy" id="984487"/>
    <lineage>
        <taxon>Eukaryota</taxon>
        <taxon>Fungi</taxon>
        <taxon>Dikarya</taxon>
        <taxon>Ascomycota</taxon>
        <taxon>Saccharomycotina</taxon>
        <taxon>Pichiomycetes</taxon>
        <taxon>Debaryomycetaceae</taxon>
        <taxon>Suhomyces</taxon>
    </lineage>
</organism>
<dbReference type="EMBL" id="KV453909">
    <property type="protein sequence ID" value="ODV82331.1"/>
    <property type="molecule type" value="Genomic_DNA"/>
</dbReference>
<sequence length="60" mass="7023">MAGHHAVKYLRHAAVAKPHVDPKIRYASKFLGATMWFYIFYRIKEDGPVIFGQKLPFEHH</sequence>
<proteinExistence type="predicted"/>
<dbReference type="GeneID" id="30983214"/>
<dbReference type="GO" id="GO:0005743">
    <property type="term" value="C:mitochondrial inner membrane"/>
    <property type="evidence" value="ECO:0007669"/>
    <property type="project" value="InterPro"/>
</dbReference>
<accession>A0A1E4SS54</accession>
<dbReference type="AlphaFoldDB" id="A0A1E4SS54"/>
<reference evidence="2" key="1">
    <citation type="submission" date="2016-05" db="EMBL/GenBank/DDBJ databases">
        <title>Comparative genomics of biotechnologically important yeasts.</title>
        <authorList>
            <consortium name="DOE Joint Genome Institute"/>
            <person name="Riley R."/>
            <person name="Haridas S."/>
            <person name="Wolfe K.H."/>
            <person name="Lopes M.R."/>
            <person name="Hittinger C.T."/>
            <person name="Goker M."/>
            <person name="Salamov A."/>
            <person name="Wisecaver J."/>
            <person name="Long T.M."/>
            <person name="Aerts A.L."/>
            <person name="Barry K."/>
            <person name="Choi C."/>
            <person name="Clum A."/>
            <person name="Coughlan A.Y."/>
            <person name="Deshpande S."/>
            <person name="Douglass A.P."/>
            <person name="Hanson S.J."/>
            <person name="Klenk H.-P."/>
            <person name="Labutti K."/>
            <person name="Lapidus A."/>
            <person name="Lindquist E."/>
            <person name="Lipzen A."/>
            <person name="Meier-Kolthoff J.P."/>
            <person name="Ohm R.A."/>
            <person name="Otillar R.P."/>
            <person name="Pangilinan J."/>
            <person name="Peng Y."/>
            <person name="Rokas A."/>
            <person name="Rosa C.A."/>
            <person name="Scheuner C."/>
            <person name="Sibirny A.A."/>
            <person name="Slot J.C."/>
            <person name="Stielow J.B."/>
            <person name="Sun H."/>
            <person name="Kurtzman C.P."/>
            <person name="Blackwell M."/>
            <person name="Grigoriev I.V."/>
            <person name="Jeffries T.W."/>
        </authorList>
    </citation>
    <scope>NUCLEOTIDE SEQUENCE [LARGE SCALE GENOMIC DNA]</scope>
    <source>
        <strain evidence="2">NRRL Y-17324</strain>
    </source>
</reference>
<dbReference type="Proteomes" id="UP000094285">
    <property type="component" value="Unassembled WGS sequence"/>
</dbReference>
<name>A0A1E4SS54_9ASCO</name>
<gene>
    <name evidence="1" type="ORF">CANTADRAFT_44254</name>
</gene>
<evidence type="ECO:0000313" key="2">
    <source>
        <dbReference type="Proteomes" id="UP000094285"/>
    </source>
</evidence>
<dbReference type="PANTHER" id="PTHR36987">
    <property type="entry name" value="NADH DEHYDROGENASE [UBIQUINONE] 1 BETA SUBCOMPLEX SUBUNIT 2-LIKE"/>
    <property type="match status" value="1"/>
</dbReference>
<protein>
    <submittedName>
        <fullName evidence="1">Uncharacterized protein</fullName>
    </submittedName>
</protein>
<dbReference type="RefSeq" id="XP_020067453.1">
    <property type="nucleotide sequence ID" value="XM_020209078.1"/>
</dbReference>
<dbReference type="InterPro" id="IPR044980">
    <property type="entry name" value="NDUFB2_plant/fungi"/>
</dbReference>
<keyword evidence="2" id="KW-1185">Reference proteome</keyword>
<dbReference type="PANTHER" id="PTHR36987:SF1">
    <property type="entry name" value="NADH DEHYDROGENASE [UBIQUINONE] 1 BETA SUBCOMPLEX SUBUNIT 2"/>
    <property type="match status" value="1"/>
</dbReference>